<dbReference type="PANTHER" id="PTHR43852">
    <property type="entry name" value="NUCLEOTIDYLTRANSFERASE"/>
    <property type="match status" value="1"/>
</dbReference>
<reference evidence="2" key="1">
    <citation type="submission" date="2022-09" db="EMBL/GenBank/DDBJ databases">
        <authorList>
            <person name="Li Z.-J."/>
        </authorList>
    </citation>
    <scope>NUCLEOTIDE SEQUENCE</scope>
    <source>
        <strain evidence="2">TGB10</strain>
    </source>
</reference>
<sequence length="106" mass="12088">MENNATLARGMGLKPHQYQLIHDFVFSHPKVRYAWVFGSRATGSFRDNSDIDILIEGDTLTLNDVAIIQDQLEQSTLPYTVDIVLKNQVQSSELIKRIKEEAKQVK</sequence>
<evidence type="ECO:0000313" key="2">
    <source>
        <dbReference type="EMBL" id="WBA13992.1"/>
    </source>
</evidence>
<gene>
    <name evidence="2" type="ORF">N7E60_09670</name>
</gene>
<dbReference type="InterPro" id="IPR041633">
    <property type="entry name" value="Polbeta"/>
</dbReference>
<protein>
    <submittedName>
        <fullName evidence="2">Nucleotidyltransferase domain-containing protein</fullName>
    </submittedName>
</protein>
<dbReference type="CDD" id="cd05403">
    <property type="entry name" value="NT_KNTase_like"/>
    <property type="match status" value="1"/>
</dbReference>
<keyword evidence="3" id="KW-1185">Reference proteome</keyword>
<proteinExistence type="predicted"/>
<dbReference type="InterPro" id="IPR043519">
    <property type="entry name" value="NT_sf"/>
</dbReference>
<dbReference type="PANTHER" id="PTHR43852:SF3">
    <property type="entry name" value="NUCLEOTIDYLTRANSFERASE"/>
    <property type="match status" value="1"/>
</dbReference>
<dbReference type="InterPro" id="IPR052930">
    <property type="entry name" value="TA_antitoxin_MntA"/>
</dbReference>
<dbReference type="Proteomes" id="UP001164676">
    <property type="component" value="Chromosome"/>
</dbReference>
<dbReference type="Gene3D" id="3.30.460.10">
    <property type="entry name" value="Beta Polymerase, domain 2"/>
    <property type="match status" value="1"/>
</dbReference>
<dbReference type="EMBL" id="CP114584">
    <property type="protein sequence ID" value="WBA13992.1"/>
    <property type="molecule type" value="Genomic_DNA"/>
</dbReference>
<dbReference type="RefSeq" id="WP_269597352.1">
    <property type="nucleotide sequence ID" value="NZ_CP114584.1"/>
</dbReference>
<dbReference type="Pfam" id="PF18765">
    <property type="entry name" value="Polbeta"/>
    <property type="match status" value="1"/>
</dbReference>
<accession>A0ABY7LBJ1</accession>
<organism evidence="2 3">
    <name type="scientific">Salinivibrio proteolyticus</name>
    <dbReference type="NCBI Taxonomy" id="334715"/>
    <lineage>
        <taxon>Bacteria</taxon>
        <taxon>Pseudomonadati</taxon>
        <taxon>Pseudomonadota</taxon>
        <taxon>Gammaproteobacteria</taxon>
        <taxon>Vibrionales</taxon>
        <taxon>Vibrionaceae</taxon>
        <taxon>Salinivibrio</taxon>
    </lineage>
</organism>
<dbReference type="SUPFAM" id="SSF81301">
    <property type="entry name" value="Nucleotidyltransferase"/>
    <property type="match status" value="1"/>
</dbReference>
<name>A0ABY7LBJ1_9GAMM</name>
<evidence type="ECO:0000259" key="1">
    <source>
        <dbReference type="Pfam" id="PF18765"/>
    </source>
</evidence>
<feature type="domain" description="Polymerase beta nucleotidyltransferase" evidence="1">
    <location>
        <begin position="21"/>
        <end position="104"/>
    </location>
</feature>
<evidence type="ECO:0000313" key="3">
    <source>
        <dbReference type="Proteomes" id="UP001164676"/>
    </source>
</evidence>